<reference evidence="2 3" key="1">
    <citation type="submission" date="2019-04" db="EMBL/GenBank/DDBJ databases">
        <title>Comparative genomics and transcriptomics to analyze fruiting body development in filamentous ascomycetes.</title>
        <authorList>
            <consortium name="DOE Joint Genome Institute"/>
            <person name="Lutkenhaus R."/>
            <person name="Traeger S."/>
            <person name="Breuer J."/>
            <person name="Kuo A."/>
            <person name="Lipzen A."/>
            <person name="Pangilinan J."/>
            <person name="Dilworth D."/>
            <person name="Sandor L."/>
            <person name="Poggeler S."/>
            <person name="Barry K."/>
            <person name="Grigoriev I.V."/>
            <person name="Nowrousian M."/>
        </authorList>
    </citation>
    <scope>NUCLEOTIDE SEQUENCE [LARGE SCALE GENOMIC DNA]</scope>
    <source>
        <strain evidence="2 3">CBS 389.68</strain>
    </source>
</reference>
<dbReference type="SUPFAM" id="SSF55729">
    <property type="entry name" value="Acyl-CoA N-acyltransferases (Nat)"/>
    <property type="match status" value="1"/>
</dbReference>
<organism evidence="2 3">
    <name type="scientific">Ascodesmis nigricans</name>
    <dbReference type="NCBI Taxonomy" id="341454"/>
    <lineage>
        <taxon>Eukaryota</taxon>
        <taxon>Fungi</taxon>
        <taxon>Dikarya</taxon>
        <taxon>Ascomycota</taxon>
        <taxon>Pezizomycotina</taxon>
        <taxon>Pezizomycetes</taxon>
        <taxon>Pezizales</taxon>
        <taxon>Ascodesmidaceae</taxon>
        <taxon>Ascodesmis</taxon>
    </lineage>
</organism>
<dbReference type="EMBL" id="ML220154">
    <property type="protein sequence ID" value="TGZ77381.1"/>
    <property type="molecule type" value="Genomic_DNA"/>
</dbReference>
<protein>
    <recommendedName>
        <fullName evidence="1">N-acetyltransferase domain-containing protein</fullName>
    </recommendedName>
</protein>
<dbReference type="CDD" id="cd04301">
    <property type="entry name" value="NAT_SF"/>
    <property type="match status" value="1"/>
</dbReference>
<keyword evidence="3" id="KW-1185">Reference proteome</keyword>
<dbReference type="STRING" id="341454.A0A4S2MK65"/>
<dbReference type="PROSITE" id="PS51186">
    <property type="entry name" value="GNAT"/>
    <property type="match status" value="1"/>
</dbReference>
<evidence type="ECO:0000313" key="2">
    <source>
        <dbReference type="EMBL" id="TGZ77381.1"/>
    </source>
</evidence>
<feature type="domain" description="N-acetyltransferase" evidence="1">
    <location>
        <begin position="94"/>
        <end position="231"/>
    </location>
</feature>
<dbReference type="PANTHER" id="PTHR42791:SF1">
    <property type="entry name" value="N-ACETYLTRANSFERASE DOMAIN-CONTAINING PROTEIN"/>
    <property type="match status" value="1"/>
</dbReference>
<sequence length="261" mass="29647">MVTQTFTSLFSQKLAYSSDKVRIVGVDEYKQAALTLAEAFYDDDVAFFFLDVPDNGGKTREQLWPLHLEILEYIVLAHIYNGLVLSIGENHEGVALWMPPGANMDDWYTIFRTGMWRIYFKLTAEGRKRYFGEFMEKLHDTKVNALGELDNDAWYLVYIGVTPKARGRGYSRKLIEHVTNKLDADGGAPCYLESSHIRNVPMYQRYGFINHSRIHLGEGTKKPVPLDIMIRPAMRFTKSTGRRMSTVGYKLGAAPAATTTA</sequence>
<dbReference type="InParanoid" id="A0A4S2MK65"/>
<dbReference type="InterPro" id="IPR052523">
    <property type="entry name" value="Trichothecene_AcTrans"/>
</dbReference>
<dbReference type="InterPro" id="IPR000182">
    <property type="entry name" value="GNAT_dom"/>
</dbReference>
<dbReference type="PANTHER" id="PTHR42791">
    <property type="entry name" value="GNAT FAMILY ACETYLTRANSFERASE"/>
    <property type="match status" value="1"/>
</dbReference>
<evidence type="ECO:0000313" key="3">
    <source>
        <dbReference type="Proteomes" id="UP000298138"/>
    </source>
</evidence>
<dbReference type="GO" id="GO:0016747">
    <property type="term" value="F:acyltransferase activity, transferring groups other than amino-acyl groups"/>
    <property type="evidence" value="ECO:0007669"/>
    <property type="project" value="InterPro"/>
</dbReference>
<name>A0A4S2MK65_9PEZI</name>
<dbReference type="Pfam" id="PF13673">
    <property type="entry name" value="Acetyltransf_10"/>
    <property type="match status" value="1"/>
</dbReference>
<proteinExistence type="predicted"/>
<dbReference type="Proteomes" id="UP000298138">
    <property type="component" value="Unassembled WGS sequence"/>
</dbReference>
<dbReference type="AlphaFoldDB" id="A0A4S2MK65"/>
<accession>A0A4S2MK65</accession>
<dbReference type="InterPro" id="IPR016181">
    <property type="entry name" value="Acyl_CoA_acyltransferase"/>
</dbReference>
<evidence type="ECO:0000259" key="1">
    <source>
        <dbReference type="PROSITE" id="PS51186"/>
    </source>
</evidence>
<dbReference type="Gene3D" id="3.40.630.30">
    <property type="match status" value="1"/>
</dbReference>
<gene>
    <name evidence="2" type="ORF">EX30DRAFT_344164</name>
</gene>
<dbReference type="OrthoDB" id="410198at2759"/>